<dbReference type="Proteomes" id="UP001347796">
    <property type="component" value="Unassembled WGS sequence"/>
</dbReference>
<dbReference type="GO" id="GO:0005737">
    <property type="term" value="C:cytoplasm"/>
    <property type="evidence" value="ECO:0007669"/>
    <property type="project" value="TreeGrafter"/>
</dbReference>
<proteinExistence type="inferred from homology"/>
<comment type="caution">
    <text evidence="3">The sequence shown here is derived from an EMBL/GenBank/DDBJ whole genome shotgun (WGS) entry which is preliminary data.</text>
</comment>
<evidence type="ECO:0000313" key="3">
    <source>
        <dbReference type="EMBL" id="KAK6192484.1"/>
    </source>
</evidence>
<dbReference type="GO" id="GO:0046856">
    <property type="term" value="P:phosphatidylinositol dephosphorylation"/>
    <property type="evidence" value="ECO:0007669"/>
    <property type="project" value="InterPro"/>
</dbReference>
<protein>
    <recommendedName>
        <fullName evidence="2">Inositol polyphosphate-related phosphatase domain-containing protein</fullName>
    </recommendedName>
</protein>
<dbReference type="SUPFAM" id="SSF56219">
    <property type="entry name" value="DNase I-like"/>
    <property type="match status" value="1"/>
</dbReference>
<reference evidence="3 4" key="1">
    <citation type="submission" date="2024-01" db="EMBL/GenBank/DDBJ databases">
        <title>The genome of the rayed Mediterranean limpet Patella caerulea (Linnaeus, 1758).</title>
        <authorList>
            <person name="Anh-Thu Weber A."/>
            <person name="Halstead-Nussloch G."/>
        </authorList>
    </citation>
    <scope>NUCLEOTIDE SEQUENCE [LARGE SCALE GENOMIC DNA]</scope>
    <source>
        <strain evidence="3">AATW-2023a</strain>
        <tissue evidence="3">Whole specimen</tissue>
    </source>
</reference>
<dbReference type="PANTHER" id="PTHR11200:SF275">
    <property type="entry name" value="LD06095P"/>
    <property type="match status" value="1"/>
</dbReference>
<dbReference type="Gene3D" id="3.60.10.10">
    <property type="entry name" value="Endonuclease/exonuclease/phosphatase"/>
    <property type="match status" value="1"/>
</dbReference>
<dbReference type="Pfam" id="PF17751">
    <property type="entry name" value="SKICH"/>
    <property type="match status" value="1"/>
</dbReference>
<dbReference type="InterPro" id="IPR046985">
    <property type="entry name" value="IP5"/>
</dbReference>
<accession>A0AAN8Q1D2</accession>
<gene>
    <name evidence="3" type="ORF">SNE40_003941</name>
</gene>
<dbReference type="GO" id="GO:0004439">
    <property type="term" value="F:phosphatidylinositol-4,5-bisphosphate 5-phosphatase activity"/>
    <property type="evidence" value="ECO:0007669"/>
    <property type="project" value="TreeGrafter"/>
</dbReference>
<evidence type="ECO:0000259" key="2">
    <source>
        <dbReference type="SMART" id="SM00128"/>
    </source>
</evidence>
<dbReference type="PANTHER" id="PTHR11200">
    <property type="entry name" value="INOSITOL 5-PHOSPHATASE"/>
    <property type="match status" value="1"/>
</dbReference>
<dbReference type="Pfam" id="PF22669">
    <property type="entry name" value="Exo_endo_phos2"/>
    <property type="match status" value="1"/>
</dbReference>
<dbReference type="GO" id="GO:0005886">
    <property type="term" value="C:plasma membrane"/>
    <property type="evidence" value="ECO:0007669"/>
    <property type="project" value="TreeGrafter"/>
</dbReference>
<dbReference type="FunFam" id="3.60.10.10:FF:000060">
    <property type="entry name" value="Uncharacterized protein, isoform C"/>
    <property type="match status" value="1"/>
</dbReference>
<comment type="similarity">
    <text evidence="1">Belongs to the inositol 1,4,5-trisphosphate 5-phosphatase type II family.</text>
</comment>
<dbReference type="Gene3D" id="2.60.40.2840">
    <property type="match status" value="1"/>
</dbReference>
<sequence length="425" mass="48783">MATASVKTKSSSGSGGKPKKYVGVYLCTWNVAYSKPVDLTDALQLHQSTLPEIYAIGLQEVNNDHTGTGKNSWSAAITDILKPKDYVRVRVRSMQGILLIIFAKRSVLPFITNFESEATRTGLNGLWGNKGGVSVRLDIYGMNVIIVNSHLAAHRDNLLERIEDYDSVIDHQKFKDDDVDNIMDHDYVLWMGDLNFRLNELTKEEAIKCSENKDYEKLLKFDQLILAMKAGLVFEDFHEGEITFPPTYKFDINTDQYDSSEKQRVPAWCDRILWYTHDTSYDDVRLDVQQQHYHSHPVYKISDHKPVSSLFHIQVFPNPPRLPVTFYPIKDFRRKRDNLIKYKMVSSGSSYYNDWIGLYKADFTALTEYVTYIWAVQGVEKRGVSGVTLAFTKEWMSAPPGEYCLLYLTKNYSLLGISQTFQVLP</sequence>
<dbReference type="AlphaFoldDB" id="A0AAN8Q1D2"/>
<dbReference type="InterPro" id="IPR041611">
    <property type="entry name" value="SKICH"/>
</dbReference>
<feature type="domain" description="Inositol polyphosphate-related phosphatase" evidence="2">
    <location>
        <begin position="20"/>
        <end position="319"/>
    </location>
</feature>
<dbReference type="SMART" id="SM00128">
    <property type="entry name" value="IPPc"/>
    <property type="match status" value="1"/>
</dbReference>
<name>A0AAN8Q1D2_PATCE</name>
<evidence type="ECO:0000313" key="4">
    <source>
        <dbReference type="Proteomes" id="UP001347796"/>
    </source>
</evidence>
<dbReference type="InterPro" id="IPR036691">
    <property type="entry name" value="Endo/exonu/phosph_ase_sf"/>
</dbReference>
<dbReference type="EMBL" id="JAZGQO010000002">
    <property type="protein sequence ID" value="KAK6192484.1"/>
    <property type="molecule type" value="Genomic_DNA"/>
</dbReference>
<dbReference type="InterPro" id="IPR000300">
    <property type="entry name" value="IPPc"/>
</dbReference>
<keyword evidence="4" id="KW-1185">Reference proteome</keyword>
<organism evidence="3 4">
    <name type="scientific">Patella caerulea</name>
    <name type="common">Rayed Mediterranean limpet</name>
    <dbReference type="NCBI Taxonomy" id="87958"/>
    <lineage>
        <taxon>Eukaryota</taxon>
        <taxon>Metazoa</taxon>
        <taxon>Spiralia</taxon>
        <taxon>Lophotrochozoa</taxon>
        <taxon>Mollusca</taxon>
        <taxon>Gastropoda</taxon>
        <taxon>Patellogastropoda</taxon>
        <taxon>Patelloidea</taxon>
        <taxon>Patellidae</taxon>
        <taxon>Patella</taxon>
    </lineage>
</organism>
<dbReference type="GO" id="GO:0001726">
    <property type="term" value="C:ruffle"/>
    <property type="evidence" value="ECO:0007669"/>
    <property type="project" value="TreeGrafter"/>
</dbReference>
<evidence type="ECO:0000256" key="1">
    <source>
        <dbReference type="ARBA" id="ARBA00005910"/>
    </source>
</evidence>